<dbReference type="InterPro" id="IPR011011">
    <property type="entry name" value="Znf_FYVE_PHD"/>
</dbReference>
<dbReference type="InterPro" id="IPR052819">
    <property type="entry name" value="Chromatin_regulatory_protein"/>
</dbReference>
<dbReference type="SMART" id="SM00249">
    <property type="entry name" value="PHD"/>
    <property type="match status" value="2"/>
</dbReference>
<evidence type="ECO:0000256" key="3">
    <source>
        <dbReference type="ARBA" id="ARBA00022833"/>
    </source>
</evidence>
<dbReference type="Gene3D" id="3.30.40.10">
    <property type="entry name" value="Zinc/RING finger domain, C3HC4 (zinc finger)"/>
    <property type="match status" value="2"/>
</dbReference>
<dbReference type="EMBL" id="KB206168">
    <property type="protein sequence ID" value="ELP95130.1"/>
    <property type="molecule type" value="Genomic_DNA"/>
</dbReference>
<dbReference type="RefSeq" id="XP_004261901.1">
    <property type="nucleotide sequence ID" value="XM_004261853.1"/>
</dbReference>
<dbReference type="OMA" id="CHICTRS"/>
<dbReference type="GO" id="GO:0006357">
    <property type="term" value="P:regulation of transcription by RNA polymerase II"/>
    <property type="evidence" value="ECO:0007669"/>
    <property type="project" value="TreeGrafter"/>
</dbReference>
<evidence type="ECO:0000256" key="4">
    <source>
        <dbReference type="PROSITE-ProRule" id="PRU00146"/>
    </source>
</evidence>
<evidence type="ECO:0000313" key="6">
    <source>
        <dbReference type="EMBL" id="ELP95130.1"/>
    </source>
</evidence>
<protein>
    <recommendedName>
        <fullName evidence="5">PHD-type domain-containing protein</fullName>
    </recommendedName>
</protein>
<dbReference type="AlphaFoldDB" id="A0A0A1UEX2"/>
<proteinExistence type="predicted"/>
<dbReference type="GO" id="GO:0032221">
    <property type="term" value="C:Rpd3S complex"/>
    <property type="evidence" value="ECO:0007669"/>
    <property type="project" value="TreeGrafter"/>
</dbReference>
<evidence type="ECO:0000256" key="1">
    <source>
        <dbReference type="ARBA" id="ARBA00022723"/>
    </source>
</evidence>
<dbReference type="VEuPathDB" id="AmoebaDB:EIN_428060"/>
<dbReference type="PANTHER" id="PTHR47636:SF1">
    <property type="entry name" value="TRANSCRIPTIONAL REGULATORY PROTEIN RCO1"/>
    <property type="match status" value="1"/>
</dbReference>
<keyword evidence="7" id="KW-1185">Reference proteome</keyword>
<accession>A0A0A1UEX2</accession>
<keyword evidence="3" id="KW-0862">Zinc</keyword>
<dbReference type="PROSITE" id="PS01359">
    <property type="entry name" value="ZF_PHD_1"/>
    <property type="match status" value="1"/>
</dbReference>
<dbReference type="PANTHER" id="PTHR47636">
    <property type="entry name" value="TRANSCRIPTIONAL REGULATORY PROTEIN RCO1"/>
    <property type="match status" value="1"/>
</dbReference>
<evidence type="ECO:0000313" key="7">
    <source>
        <dbReference type="Proteomes" id="UP000014680"/>
    </source>
</evidence>
<keyword evidence="2 4" id="KW-0863">Zinc-finger</keyword>
<dbReference type="InterPro" id="IPR019786">
    <property type="entry name" value="Zinc_finger_PHD-type_CS"/>
</dbReference>
<dbReference type="InterPro" id="IPR019787">
    <property type="entry name" value="Znf_PHD-finger"/>
</dbReference>
<dbReference type="Pfam" id="PF00628">
    <property type="entry name" value="PHD"/>
    <property type="match status" value="1"/>
</dbReference>
<reference evidence="6 7" key="1">
    <citation type="submission" date="2012-10" db="EMBL/GenBank/DDBJ databases">
        <authorList>
            <person name="Zafar N."/>
            <person name="Inman J."/>
            <person name="Hall N."/>
            <person name="Lorenzi H."/>
            <person name="Caler E."/>
        </authorList>
    </citation>
    <scope>NUCLEOTIDE SEQUENCE [LARGE SCALE GENOMIC DNA]</scope>
    <source>
        <strain evidence="6 7">IP1</strain>
    </source>
</reference>
<dbReference type="PROSITE" id="PS50016">
    <property type="entry name" value="ZF_PHD_2"/>
    <property type="match status" value="1"/>
</dbReference>
<sequence>MSEQSEEVQPRVKRNQVKNHDYCDCCLKNFGIILYCDGCDCSFHLQCACPPIAQEKIPAHEWYCRVCSYRLQLNKLTIPKTDPFYQIHLYLTTVNPVQFEVPKYISKYTDYEPPKKVSKYSRDVCEYCDQKGVHVKCAFPGCNRAFHLQCHDPPLFAIPKVFYCDIHTPKVEKKLKHLKPTSVVFLKKENLDDPSFLAPAAPLLKLQDKFKK</sequence>
<dbReference type="KEGG" id="eiv:EIN_428060"/>
<organism evidence="6 7">
    <name type="scientific">Entamoeba invadens IP1</name>
    <dbReference type="NCBI Taxonomy" id="370355"/>
    <lineage>
        <taxon>Eukaryota</taxon>
        <taxon>Amoebozoa</taxon>
        <taxon>Evosea</taxon>
        <taxon>Archamoebae</taxon>
        <taxon>Mastigamoebida</taxon>
        <taxon>Entamoebidae</taxon>
        <taxon>Entamoeba</taxon>
    </lineage>
</organism>
<dbReference type="InterPro" id="IPR013083">
    <property type="entry name" value="Znf_RING/FYVE/PHD"/>
</dbReference>
<dbReference type="OrthoDB" id="5863171at2759"/>
<dbReference type="GeneID" id="14894204"/>
<evidence type="ECO:0000256" key="2">
    <source>
        <dbReference type="ARBA" id="ARBA00022771"/>
    </source>
</evidence>
<gene>
    <name evidence="6" type="ORF">EIN_428060</name>
</gene>
<evidence type="ECO:0000259" key="5">
    <source>
        <dbReference type="PROSITE" id="PS50016"/>
    </source>
</evidence>
<dbReference type="InterPro" id="IPR001965">
    <property type="entry name" value="Znf_PHD"/>
</dbReference>
<dbReference type="SUPFAM" id="SSF57903">
    <property type="entry name" value="FYVE/PHD zinc finger"/>
    <property type="match status" value="2"/>
</dbReference>
<feature type="domain" description="PHD-type" evidence="5">
    <location>
        <begin position="20"/>
        <end position="70"/>
    </location>
</feature>
<keyword evidence="1" id="KW-0479">Metal-binding</keyword>
<name>A0A0A1UEX2_ENTIV</name>
<dbReference type="Proteomes" id="UP000014680">
    <property type="component" value="Unassembled WGS sequence"/>
</dbReference>
<dbReference type="Pfam" id="PF13771">
    <property type="entry name" value="zf-HC5HC2H"/>
    <property type="match status" value="1"/>
</dbReference>
<dbReference type="GO" id="GO:0008270">
    <property type="term" value="F:zinc ion binding"/>
    <property type="evidence" value="ECO:0007669"/>
    <property type="project" value="UniProtKB-KW"/>
</dbReference>